<dbReference type="InterPro" id="IPR047196">
    <property type="entry name" value="YidC_ALB_C"/>
</dbReference>
<feature type="compositionally biased region" description="Basic residues" evidence="13">
    <location>
        <begin position="260"/>
        <end position="272"/>
    </location>
</feature>
<evidence type="ECO:0000256" key="13">
    <source>
        <dbReference type="SAM" id="MobiDB-lite"/>
    </source>
</evidence>
<dbReference type="RefSeq" id="WP_126814902.1">
    <property type="nucleotide sequence ID" value="NZ_NGKC01000019.1"/>
</dbReference>
<comment type="subcellular location">
    <subcellularLocation>
        <location evidence="1 12">Cell membrane</location>
        <topology evidence="1 12">Multi-pass membrane protein</topology>
    </subcellularLocation>
</comment>
<name>A0A430AMN9_9ENTE</name>
<gene>
    <name evidence="12" type="primary">yidC</name>
    <name evidence="15" type="ORF">CBF27_12705</name>
</gene>
<dbReference type="OrthoDB" id="9780552at2"/>
<comment type="caution">
    <text evidence="12">Lacks conserved residue(s) required for the propagation of feature annotation.</text>
</comment>
<evidence type="ECO:0000256" key="5">
    <source>
        <dbReference type="ARBA" id="ARBA00022729"/>
    </source>
</evidence>
<keyword evidence="6 12" id="KW-0653">Protein transport</keyword>
<accession>A0A430AMN9</accession>
<dbReference type="Proteomes" id="UP000286773">
    <property type="component" value="Unassembled WGS sequence"/>
</dbReference>
<dbReference type="InterPro" id="IPR028055">
    <property type="entry name" value="YidC/Oxa/ALB_C"/>
</dbReference>
<protein>
    <recommendedName>
        <fullName evidence="12">Membrane protein insertase YidC</fullName>
    </recommendedName>
    <alternativeName>
        <fullName evidence="12">Foldase YidC</fullName>
    </alternativeName>
    <alternativeName>
        <fullName evidence="12">Membrane integrase YidC</fullName>
    </alternativeName>
    <alternativeName>
        <fullName evidence="12">Membrane protein YidC</fullName>
    </alternativeName>
</protein>
<evidence type="ECO:0000256" key="12">
    <source>
        <dbReference type="HAMAP-Rule" id="MF_01811"/>
    </source>
</evidence>
<comment type="similarity">
    <text evidence="12">Belongs to the OXA1/ALB3/YidC family. Type 2 subfamily.</text>
</comment>
<dbReference type="PANTHER" id="PTHR12428">
    <property type="entry name" value="OXA1"/>
    <property type="match status" value="1"/>
</dbReference>
<comment type="function">
    <text evidence="12">Required for the insertion and/or proper folding and/or complex formation of integral membrane proteins into the membrane. Involved in integration of membrane proteins that insert both dependently and independently of the Sec translocase complex, as well as at least some lipoproteins.</text>
</comment>
<dbReference type="GO" id="GO:0051205">
    <property type="term" value="P:protein insertion into membrane"/>
    <property type="evidence" value="ECO:0007669"/>
    <property type="project" value="TreeGrafter"/>
</dbReference>
<keyword evidence="7 12" id="KW-1133">Transmembrane helix</keyword>
<keyword evidence="5 12" id="KW-0732">Signal</keyword>
<evidence type="ECO:0000256" key="7">
    <source>
        <dbReference type="ARBA" id="ARBA00022989"/>
    </source>
</evidence>
<dbReference type="EMBL" id="NGKC01000019">
    <property type="protein sequence ID" value="RSU09388.1"/>
    <property type="molecule type" value="Genomic_DNA"/>
</dbReference>
<feature type="transmembrane region" description="Helical" evidence="12">
    <location>
        <begin position="206"/>
        <end position="225"/>
    </location>
</feature>
<dbReference type="InterPro" id="IPR023060">
    <property type="entry name" value="YidC/YidC1/YidC2_Firmicutes"/>
</dbReference>
<evidence type="ECO:0000256" key="3">
    <source>
        <dbReference type="ARBA" id="ARBA00022475"/>
    </source>
</evidence>
<evidence type="ECO:0000259" key="14">
    <source>
        <dbReference type="Pfam" id="PF02096"/>
    </source>
</evidence>
<feature type="region of interest" description="Disordered" evidence="13">
    <location>
        <begin position="247"/>
        <end position="272"/>
    </location>
</feature>
<reference evidence="15 16" key="1">
    <citation type="submission" date="2017-05" db="EMBL/GenBank/DDBJ databases">
        <title>Vagococcus spp. assemblies.</title>
        <authorList>
            <person name="Gulvik C.A."/>
        </authorList>
    </citation>
    <scope>NUCLEOTIDE SEQUENCE [LARGE SCALE GENOMIC DNA]</scope>
    <source>
        <strain evidence="15 16">LMG 24798</strain>
    </source>
</reference>
<dbReference type="PROSITE" id="PS51257">
    <property type="entry name" value="PROKAR_LIPOPROTEIN"/>
    <property type="match status" value="1"/>
</dbReference>
<feature type="compositionally biased region" description="Basic and acidic residues" evidence="13">
    <location>
        <begin position="247"/>
        <end position="259"/>
    </location>
</feature>
<dbReference type="Pfam" id="PF02096">
    <property type="entry name" value="60KD_IMP"/>
    <property type="match status" value="1"/>
</dbReference>
<evidence type="ECO:0000256" key="2">
    <source>
        <dbReference type="ARBA" id="ARBA00022448"/>
    </source>
</evidence>
<evidence type="ECO:0000256" key="11">
    <source>
        <dbReference type="ARBA" id="ARBA00023288"/>
    </source>
</evidence>
<keyword evidence="3 12" id="KW-1003">Cell membrane</keyword>
<feature type="transmembrane region" description="Helical" evidence="12">
    <location>
        <begin position="50"/>
        <end position="74"/>
    </location>
</feature>
<evidence type="ECO:0000256" key="10">
    <source>
        <dbReference type="ARBA" id="ARBA00023186"/>
    </source>
</evidence>
<dbReference type="CDD" id="cd20070">
    <property type="entry name" value="5TM_YidC_Alb3"/>
    <property type="match status" value="1"/>
</dbReference>
<dbReference type="InterPro" id="IPR001708">
    <property type="entry name" value="YidC/ALB3/OXA1/COX18"/>
</dbReference>
<dbReference type="HAMAP" id="MF_01811">
    <property type="entry name" value="YidC_type2"/>
    <property type="match status" value="1"/>
</dbReference>
<feature type="transmembrane region" description="Helical" evidence="12">
    <location>
        <begin position="167"/>
        <end position="185"/>
    </location>
</feature>
<evidence type="ECO:0000256" key="8">
    <source>
        <dbReference type="ARBA" id="ARBA00023136"/>
    </source>
</evidence>
<keyword evidence="8 12" id="KW-0472">Membrane</keyword>
<dbReference type="AlphaFoldDB" id="A0A430AMN9"/>
<evidence type="ECO:0000256" key="6">
    <source>
        <dbReference type="ARBA" id="ARBA00022927"/>
    </source>
</evidence>
<evidence type="ECO:0000256" key="1">
    <source>
        <dbReference type="ARBA" id="ARBA00004651"/>
    </source>
</evidence>
<sequence>MNKKKKLLLFLGMAALIIVLTGCGTGQVDQSSTGIWDRYIVYNFGRAIKFLSFGNAGIGIILFTIVVRIILLPLMHFQNKSMRKTQELQPKLKELQEKYPSKDSESVRLLQEEQQKLYSEHGVNPFSGCLPLLVQLPIMMALYQSISRIPSLQEGTFLWLHLSEPDRLFVLPVLAAIFTFLSSKLTSMAQLEVQGSMKVMNYGMPIMIFVMAINLASGLSLYWVVSNAFQVLQTLLINNPFKIRKEREEEEQRKRELQKALRKANRPKKKRK</sequence>
<keyword evidence="10 12" id="KW-0143">Chaperone</keyword>
<feature type="domain" description="Membrane insertase YidC/Oxa/ALB C-terminal" evidence="14">
    <location>
        <begin position="57"/>
        <end position="239"/>
    </location>
</feature>
<keyword evidence="11 12" id="KW-0449">Lipoprotein</keyword>
<dbReference type="GO" id="GO:0015031">
    <property type="term" value="P:protein transport"/>
    <property type="evidence" value="ECO:0007669"/>
    <property type="project" value="UniProtKB-KW"/>
</dbReference>
<dbReference type="GO" id="GO:0032977">
    <property type="term" value="F:membrane insertase activity"/>
    <property type="evidence" value="ECO:0007669"/>
    <property type="project" value="InterPro"/>
</dbReference>
<keyword evidence="4 12" id="KW-0812">Transmembrane</keyword>
<comment type="caution">
    <text evidence="15">The sequence shown here is derived from an EMBL/GenBank/DDBJ whole genome shotgun (WGS) entry which is preliminary data.</text>
</comment>
<evidence type="ECO:0000313" key="16">
    <source>
        <dbReference type="Proteomes" id="UP000286773"/>
    </source>
</evidence>
<dbReference type="GO" id="GO:0005886">
    <property type="term" value="C:plasma membrane"/>
    <property type="evidence" value="ECO:0007669"/>
    <property type="project" value="UniProtKB-SubCell"/>
</dbReference>
<proteinExistence type="inferred from homology"/>
<dbReference type="NCBIfam" id="TIGR03592">
    <property type="entry name" value="yidC_oxa1_cterm"/>
    <property type="match status" value="1"/>
</dbReference>
<evidence type="ECO:0000313" key="15">
    <source>
        <dbReference type="EMBL" id="RSU09388.1"/>
    </source>
</evidence>
<keyword evidence="9" id="KW-0564">Palmitate</keyword>
<keyword evidence="2 12" id="KW-0813">Transport</keyword>
<dbReference type="PRINTS" id="PR00701">
    <property type="entry name" value="60KDINNERMP"/>
</dbReference>
<keyword evidence="16" id="KW-1185">Reference proteome</keyword>
<organism evidence="15 16">
    <name type="scientific">Vagococcus acidifermentans</name>
    <dbReference type="NCBI Taxonomy" id="564710"/>
    <lineage>
        <taxon>Bacteria</taxon>
        <taxon>Bacillati</taxon>
        <taxon>Bacillota</taxon>
        <taxon>Bacilli</taxon>
        <taxon>Lactobacillales</taxon>
        <taxon>Enterococcaceae</taxon>
        <taxon>Vagococcus</taxon>
    </lineage>
</organism>
<dbReference type="PANTHER" id="PTHR12428:SF65">
    <property type="entry name" value="CYTOCHROME C OXIDASE ASSEMBLY PROTEIN COX18, MITOCHONDRIAL"/>
    <property type="match status" value="1"/>
</dbReference>
<evidence type="ECO:0000256" key="9">
    <source>
        <dbReference type="ARBA" id="ARBA00023139"/>
    </source>
</evidence>
<evidence type="ECO:0000256" key="4">
    <source>
        <dbReference type="ARBA" id="ARBA00022692"/>
    </source>
</evidence>